<feature type="domain" description="Transglutaminase-like" evidence="2">
    <location>
        <begin position="241"/>
        <end position="313"/>
    </location>
</feature>
<evidence type="ECO:0000313" key="4">
    <source>
        <dbReference type="Proteomes" id="UP000307440"/>
    </source>
</evidence>
<evidence type="ECO:0000313" key="3">
    <source>
        <dbReference type="EMBL" id="TFK21972.1"/>
    </source>
</evidence>
<dbReference type="PANTHER" id="PTHR46333">
    <property type="entry name" value="CYTOKINESIS PROTEIN 3"/>
    <property type="match status" value="1"/>
</dbReference>
<dbReference type="InterPro" id="IPR038765">
    <property type="entry name" value="Papain-like_cys_pep_sf"/>
</dbReference>
<evidence type="ECO:0000259" key="2">
    <source>
        <dbReference type="SMART" id="SM00460"/>
    </source>
</evidence>
<proteinExistence type="predicted"/>
<dbReference type="PANTHER" id="PTHR46333:SF5">
    <property type="entry name" value="TRANSGLUTAMINASE-LIKE DOMAIN-CONTAINING PROTEIN"/>
    <property type="match status" value="1"/>
</dbReference>
<name>A0A5C3KNU9_COPMA</name>
<dbReference type="AlphaFoldDB" id="A0A5C3KNU9"/>
<dbReference type="EMBL" id="ML210253">
    <property type="protein sequence ID" value="TFK21972.1"/>
    <property type="molecule type" value="Genomic_DNA"/>
</dbReference>
<dbReference type="SUPFAM" id="SSF54001">
    <property type="entry name" value="Cysteine proteinases"/>
    <property type="match status" value="1"/>
</dbReference>
<dbReference type="SMART" id="SM00460">
    <property type="entry name" value="TGc"/>
    <property type="match status" value="1"/>
</dbReference>
<dbReference type="InterPro" id="IPR052557">
    <property type="entry name" value="CAP/Cytokinesis_protein"/>
</dbReference>
<dbReference type="STRING" id="230819.A0A5C3KNU9"/>
<gene>
    <name evidence="3" type="ORF">FA15DRAFT_623152</name>
</gene>
<sequence>MATFKPPVPRRPPPRAPDELITGSQAPALVIKASKGSVPPLPARAAPALPARRSTLERNNTTVKEDDDIPASPRIDKARLISRRPPPPPRNGERDNKNPPPLPTRRNSALASVQAEASTPPGRRLPPVPTRSQSQPLPPPVKLSTKPVLEEVPVSNYDCGTSLEPISCLICHDFSAVDHHASLFPRESVRTLAQLAQDLTAPFSTETDKARSIFTWLHYNIIYDTEAFFSGNIREATPESTLRSGLAVCGGYAGLFAHLSKLAGLQAEEVNGHGKGWGYQALEPGSPIPPPKMNHAWNCVLMDGEWRLLDACWGAGAAEEMAYKADFNPYWFNASPVEFGNRHFPTDNPGYQFIPEEHGGPISWEDYISEPKRPLIFQNFYKEDLDLYTLQPAWDGIESGTTTFCVSKRCQHMSMAQEDIFVILICTGLQLELRTPMHPSESGWTATVHVPRGSDVVMYYVTTIDNQDARGAGVAEYNRAVGRKAMGIEGFAKWTARERL</sequence>
<keyword evidence="4" id="KW-1185">Reference proteome</keyword>
<dbReference type="OrthoDB" id="6129702at2759"/>
<protein>
    <recommendedName>
        <fullName evidence="2">Transglutaminase-like domain-containing protein</fullName>
    </recommendedName>
</protein>
<accession>A0A5C3KNU9</accession>
<dbReference type="Gene3D" id="3.10.620.30">
    <property type="match status" value="1"/>
</dbReference>
<evidence type="ECO:0000256" key="1">
    <source>
        <dbReference type="SAM" id="MobiDB-lite"/>
    </source>
</evidence>
<dbReference type="Pfam" id="PF01841">
    <property type="entry name" value="Transglut_core"/>
    <property type="match status" value="1"/>
</dbReference>
<dbReference type="GO" id="GO:0005737">
    <property type="term" value="C:cytoplasm"/>
    <property type="evidence" value="ECO:0007669"/>
    <property type="project" value="TreeGrafter"/>
</dbReference>
<feature type="compositionally biased region" description="Low complexity" evidence="1">
    <location>
        <begin position="43"/>
        <end position="53"/>
    </location>
</feature>
<feature type="region of interest" description="Disordered" evidence="1">
    <location>
        <begin position="1"/>
        <end position="145"/>
    </location>
</feature>
<feature type="compositionally biased region" description="Polar residues" evidence="1">
    <location>
        <begin position="105"/>
        <end position="117"/>
    </location>
</feature>
<dbReference type="Proteomes" id="UP000307440">
    <property type="component" value="Unassembled WGS sequence"/>
</dbReference>
<feature type="compositionally biased region" description="Pro residues" evidence="1">
    <location>
        <begin position="1"/>
        <end position="15"/>
    </location>
</feature>
<organism evidence="3 4">
    <name type="scientific">Coprinopsis marcescibilis</name>
    <name type="common">Agaric fungus</name>
    <name type="synonym">Psathyrella marcescibilis</name>
    <dbReference type="NCBI Taxonomy" id="230819"/>
    <lineage>
        <taxon>Eukaryota</taxon>
        <taxon>Fungi</taxon>
        <taxon>Dikarya</taxon>
        <taxon>Basidiomycota</taxon>
        <taxon>Agaricomycotina</taxon>
        <taxon>Agaricomycetes</taxon>
        <taxon>Agaricomycetidae</taxon>
        <taxon>Agaricales</taxon>
        <taxon>Agaricineae</taxon>
        <taxon>Psathyrellaceae</taxon>
        <taxon>Coprinopsis</taxon>
    </lineage>
</organism>
<reference evidence="3 4" key="1">
    <citation type="journal article" date="2019" name="Nat. Ecol. Evol.">
        <title>Megaphylogeny resolves global patterns of mushroom evolution.</title>
        <authorList>
            <person name="Varga T."/>
            <person name="Krizsan K."/>
            <person name="Foldi C."/>
            <person name="Dima B."/>
            <person name="Sanchez-Garcia M."/>
            <person name="Sanchez-Ramirez S."/>
            <person name="Szollosi G.J."/>
            <person name="Szarkandi J.G."/>
            <person name="Papp V."/>
            <person name="Albert L."/>
            <person name="Andreopoulos W."/>
            <person name="Angelini C."/>
            <person name="Antonin V."/>
            <person name="Barry K.W."/>
            <person name="Bougher N.L."/>
            <person name="Buchanan P."/>
            <person name="Buyck B."/>
            <person name="Bense V."/>
            <person name="Catcheside P."/>
            <person name="Chovatia M."/>
            <person name="Cooper J."/>
            <person name="Damon W."/>
            <person name="Desjardin D."/>
            <person name="Finy P."/>
            <person name="Geml J."/>
            <person name="Haridas S."/>
            <person name="Hughes K."/>
            <person name="Justo A."/>
            <person name="Karasinski D."/>
            <person name="Kautmanova I."/>
            <person name="Kiss B."/>
            <person name="Kocsube S."/>
            <person name="Kotiranta H."/>
            <person name="LaButti K.M."/>
            <person name="Lechner B.E."/>
            <person name="Liimatainen K."/>
            <person name="Lipzen A."/>
            <person name="Lukacs Z."/>
            <person name="Mihaltcheva S."/>
            <person name="Morgado L.N."/>
            <person name="Niskanen T."/>
            <person name="Noordeloos M.E."/>
            <person name="Ohm R.A."/>
            <person name="Ortiz-Santana B."/>
            <person name="Ovrebo C."/>
            <person name="Racz N."/>
            <person name="Riley R."/>
            <person name="Savchenko A."/>
            <person name="Shiryaev A."/>
            <person name="Soop K."/>
            <person name="Spirin V."/>
            <person name="Szebenyi C."/>
            <person name="Tomsovsky M."/>
            <person name="Tulloss R.E."/>
            <person name="Uehling J."/>
            <person name="Grigoriev I.V."/>
            <person name="Vagvolgyi C."/>
            <person name="Papp T."/>
            <person name="Martin F.M."/>
            <person name="Miettinen O."/>
            <person name="Hibbett D.S."/>
            <person name="Nagy L.G."/>
        </authorList>
    </citation>
    <scope>NUCLEOTIDE SEQUENCE [LARGE SCALE GENOMIC DNA]</scope>
    <source>
        <strain evidence="3 4">CBS 121175</strain>
    </source>
</reference>
<dbReference type="InterPro" id="IPR002931">
    <property type="entry name" value="Transglutaminase-like"/>
</dbReference>